<dbReference type="Proteomes" id="UP001597186">
    <property type="component" value="Unassembled WGS sequence"/>
</dbReference>
<sequence>MRRLHSPPTHRRAVLWVILACLVALTTAPVAATAEMVRVTGRAVLAPNDIPGSRRRALEDALYLAAMKGGADVDAFSAVDMGVLTADSILLRASTRIVDFAVVDEFRGQSQYEVTIDAYVGEQPQLGCAARPDLALTVGVPKLRTTQQVPHWIDEALKMAHDETVNVLRGAANVRLADSTISLAPKAEVASRVADGFDYQSLLTGKAPRQGGGTLPREARGLHLSWSAQSASARAERVVVTLEARIVDPAAPSRTRNLKLQKTVTLTPDTPWRALNVLASKDWDSTAKDLSRSFGKSLATWLEQSACAPLVANLAAAGKGRYRVDLGTRDGLTRQSLAFVDGGQSAWTVLRVVELGASSAIVAPMNLDRAPSGLAGTQVHFNDRR</sequence>
<keyword evidence="3" id="KW-0966">Cell projection</keyword>
<reference evidence="4" key="1">
    <citation type="journal article" date="2019" name="Int. J. Syst. Evol. Microbiol.">
        <title>The Global Catalogue of Microorganisms (GCM) 10K type strain sequencing project: providing services to taxonomists for standard genome sequencing and annotation.</title>
        <authorList>
            <consortium name="The Broad Institute Genomics Platform"/>
            <consortium name="The Broad Institute Genome Sequencing Center for Infectious Disease"/>
            <person name="Wu L."/>
            <person name="Ma J."/>
        </authorList>
    </citation>
    <scope>NUCLEOTIDE SEQUENCE [LARGE SCALE GENOMIC DNA]</scope>
    <source>
        <strain evidence="4">CGMCC 1.12477</strain>
    </source>
</reference>
<dbReference type="InterPro" id="IPR032370">
    <property type="entry name" value="FlgT_N"/>
</dbReference>
<keyword evidence="3" id="KW-0282">Flagellum</keyword>
<dbReference type="Gene3D" id="3.30.1660.40">
    <property type="entry name" value="FlgT, N-terminal domain"/>
    <property type="match status" value="1"/>
</dbReference>
<dbReference type="InterPro" id="IPR038180">
    <property type="entry name" value="FlgT_N_sf"/>
</dbReference>
<keyword evidence="3" id="KW-0969">Cilium</keyword>
<comment type="caution">
    <text evidence="3">The sequence shown here is derived from an EMBL/GenBank/DDBJ whole genome shotgun (WGS) entry which is preliminary data.</text>
</comment>
<name>A0ABW4EJ64_9RHOB</name>
<keyword evidence="4" id="KW-1185">Reference proteome</keyword>
<keyword evidence="1" id="KW-0732">Signal</keyword>
<organism evidence="3 4">
    <name type="scientific">Lacimonas salitolerans</name>
    <dbReference type="NCBI Taxonomy" id="1323750"/>
    <lineage>
        <taxon>Bacteria</taxon>
        <taxon>Pseudomonadati</taxon>
        <taxon>Pseudomonadota</taxon>
        <taxon>Alphaproteobacteria</taxon>
        <taxon>Rhodobacterales</taxon>
        <taxon>Paracoccaceae</taxon>
        <taxon>Lacimonas</taxon>
    </lineage>
</organism>
<evidence type="ECO:0000313" key="3">
    <source>
        <dbReference type="EMBL" id="MFD1510666.1"/>
    </source>
</evidence>
<accession>A0ABW4EJ64</accession>
<feature type="domain" description="Flagellar assembly protein T N-terminal" evidence="2">
    <location>
        <begin position="36"/>
        <end position="118"/>
    </location>
</feature>
<protein>
    <submittedName>
        <fullName evidence="3">Flagellar assembly protein T N-terminal domain-containing protein</fullName>
    </submittedName>
</protein>
<proteinExistence type="predicted"/>
<evidence type="ECO:0000259" key="2">
    <source>
        <dbReference type="Pfam" id="PF16548"/>
    </source>
</evidence>
<dbReference type="RefSeq" id="WP_379917059.1">
    <property type="nucleotide sequence ID" value="NZ_JBHUDD010000137.1"/>
</dbReference>
<dbReference type="Pfam" id="PF16548">
    <property type="entry name" value="FlgT_N"/>
    <property type="match status" value="1"/>
</dbReference>
<evidence type="ECO:0000256" key="1">
    <source>
        <dbReference type="SAM" id="SignalP"/>
    </source>
</evidence>
<dbReference type="EMBL" id="JBHUDD010000137">
    <property type="protein sequence ID" value="MFD1510666.1"/>
    <property type="molecule type" value="Genomic_DNA"/>
</dbReference>
<gene>
    <name evidence="3" type="ORF">ACFTOW_14860</name>
</gene>
<feature type="chain" id="PRO_5046873041" evidence="1">
    <location>
        <begin position="33"/>
        <end position="385"/>
    </location>
</feature>
<feature type="signal peptide" evidence="1">
    <location>
        <begin position="1"/>
        <end position="32"/>
    </location>
</feature>
<evidence type="ECO:0000313" key="4">
    <source>
        <dbReference type="Proteomes" id="UP001597186"/>
    </source>
</evidence>